<organism evidence="8 9">
    <name type="scientific">Algimonas ampicilliniresistens</name>
    <dbReference type="NCBI Taxonomy" id="1298735"/>
    <lineage>
        <taxon>Bacteria</taxon>
        <taxon>Pseudomonadati</taxon>
        <taxon>Pseudomonadota</taxon>
        <taxon>Alphaproteobacteria</taxon>
        <taxon>Maricaulales</taxon>
        <taxon>Robiginitomaculaceae</taxon>
        <taxon>Algimonas</taxon>
    </lineage>
</organism>
<dbReference type="SUPFAM" id="SSF55846">
    <property type="entry name" value="N-acetylmuramoyl-L-alanine amidase-like"/>
    <property type="match status" value="1"/>
</dbReference>
<dbReference type="EMBL" id="BSNK01000002">
    <property type="protein sequence ID" value="GLQ24278.1"/>
    <property type="molecule type" value="Genomic_DNA"/>
</dbReference>
<evidence type="ECO:0000256" key="5">
    <source>
        <dbReference type="ARBA" id="ARBA00023316"/>
    </source>
</evidence>
<dbReference type="InterPro" id="IPR036365">
    <property type="entry name" value="PGBD-like_sf"/>
</dbReference>
<dbReference type="Pfam" id="PF01471">
    <property type="entry name" value="PG_binding_1"/>
    <property type="match status" value="1"/>
</dbReference>
<dbReference type="PROSITE" id="PS51257">
    <property type="entry name" value="PROKAR_LIPOPROTEIN"/>
    <property type="match status" value="1"/>
</dbReference>
<dbReference type="PANTHER" id="PTHR30417">
    <property type="entry name" value="N-ACETYLMURAMOYL-L-ALANINE AMIDASE AMID"/>
    <property type="match status" value="1"/>
</dbReference>
<dbReference type="Pfam" id="PF01510">
    <property type="entry name" value="Amidase_2"/>
    <property type="match status" value="1"/>
</dbReference>
<evidence type="ECO:0000256" key="1">
    <source>
        <dbReference type="ARBA" id="ARBA00001561"/>
    </source>
</evidence>
<dbReference type="Proteomes" id="UP001161391">
    <property type="component" value="Unassembled WGS sequence"/>
</dbReference>
<reference evidence="8" key="1">
    <citation type="journal article" date="2014" name="Int. J. Syst. Evol. Microbiol.">
        <title>Complete genome of a new Firmicutes species belonging to the dominant human colonic microbiota ('Ruminococcus bicirculans') reveals two chromosomes and a selective capacity to utilize plant glucans.</title>
        <authorList>
            <consortium name="NISC Comparative Sequencing Program"/>
            <person name="Wegmann U."/>
            <person name="Louis P."/>
            <person name="Goesmann A."/>
            <person name="Henrissat B."/>
            <person name="Duncan S.H."/>
            <person name="Flint H.J."/>
        </authorList>
    </citation>
    <scope>NUCLEOTIDE SEQUENCE</scope>
    <source>
        <strain evidence="8">NBRC 108219</strain>
    </source>
</reference>
<feature type="signal peptide" evidence="6">
    <location>
        <begin position="1"/>
        <end position="30"/>
    </location>
</feature>
<evidence type="ECO:0000256" key="6">
    <source>
        <dbReference type="SAM" id="SignalP"/>
    </source>
</evidence>
<reference evidence="8" key="2">
    <citation type="submission" date="2023-01" db="EMBL/GenBank/DDBJ databases">
        <title>Draft genome sequence of Algimonas ampicilliniresistens strain NBRC 108219.</title>
        <authorList>
            <person name="Sun Q."/>
            <person name="Mori K."/>
        </authorList>
    </citation>
    <scope>NUCLEOTIDE SEQUENCE</scope>
    <source>
        <strain evidence="8">NBRC 108219</strain>
    </source>
</reference>
<accession>A0ABQ5VBU0</accession>
<feature type="domain" description="N-acetylmuramoyl-L-alanine amidase" evidence="7">
    <location>
        <begin position="40"/>
        <end position="208"/>
    </location>
</feature>
<name>A0ABQ5VBU0_9PROT</name>
<evidence type="ECO:0000313" key="9">
    <source>
        <dbReference type="Proteomes" id="UP001161391"/>
    </source>
</evidence>
<gene>
    <name evidence="8" type="primary">ampD</name>
    <name evidence="8" type="ORF">GCM10007853_21520</name>
</gene>
<keyword evidence="4" id="KW-0378">Hydrolase</keyword>
<dbReference type="InterPro" id="IPR002502">
    <property type="entry name" value="Amidase_domain"/>
</dbReference>
<dbReference type="SMART" id="SM00644">
    <property type="entry name" value="Ami_2"/>
    <property type="match status" value="1"/>
</dbReference>
<dbReference type="SUPFAM" id="SSF47090">
    <property type="entry name" value="PGBD-like"/>
    <property type="match status" value="1"/>
</dbReference>
<evidence type="ECO:0000256" key="2">
    <source>
        <dbReference type="ARBA" id="ARBA00007553"/>
    </source>
</evidence>
<protein>
    <recommendedName>
        <fullName evidence="3">N-acetylmuramoyl-L-alanine amidase</fullName>
        <ecNumber evidence="3">3.5.1.28</ecNumber>
    </recommendedName>
</protein>
<dbReference type="PANTHER" id="PTHR30417:SF1">
    <property type="entry name" value="N-ACETYLMURAMOYL-L-ALANINE AMIDASE AMID"/>
    <property type="match status" value="1"/>
</dbReference>
<dbReference type="InterPro" id="IPR002477">
    <property type="entry name" value="Peptidoglycan-bd-like"/>
</dbReference>
<sequence>MQPQRRRDYFKACKSAAQTALVCLALPLMAACSTTAGTTQTIPSENYNGRVSVLVIHHTSANFEDSVNILTKPSSNSVSSHYLVPDPSDTSYKKDTLEVYELVPESERAWHAGRSYWNGKSALNDDSIGIEVVNQTYCVKADAPSAESSSALNVRSAKRFCFYPDFPESQIEILVPLIDGILKRHPRITPTQIVGHSDIAPDRKIDPGPRFPWHRLYKLGYGAWFDDDVAIKYWNRFLADPVPITNVQMALSAYGYKIEKTGVLDTQTRNVIQAFQLHFRPSEITGEPSTETVAILYALIEKYRANELDDLLSYEQAP</sequence>
<evidence type="ECO:0000259" key="7">
    <source>
        <dbReference type="SMART" id="SM00644"/>
    </source>
</evidence>
<proteinExistence type="inferred from homology"/>
<comment type="caution">
    <text evidence="8">The sequence shown here is derived from an EMBL/GenBank/DDBJ whole genome shotgun (WGS) entry which is preliminary data.</text>
</comment>
<dbReference type="EC" id="3.5.1.28" evidence="3"/>
<dbReference type="InterPro" id="IPR051206">
    <property type="entry name" value="NAMLAA_amidase_2"/>
</dbReference>
<keyword evidence="6" id="KW-0732">Signal</keyword>
<evidence type="ECO:0000256" key="3">
    <source>
        <dbReference type="ARBA" id="ARBA00011901"/>
    </source>
</evidence>
<evidence type="ECO:0000313" key="8">
    <source>
        <dbReference type="EMBL" id="GLQ24278.1"/>
    </source>
</evidence>
<keyword evidence="5" id="KW-0961">Cell wall biogenesis/degradation</keyword>
<comment type="catalytic activity">
    <reaction evidence="1">
        <text>Hydrolyzes the link between N-acetylmuramoyl residues and L-amino acid residues in certain cell-wall glycopeptides.</text>
        <dbReference type="EC" id="3.5.1.28"/>
    </reaction>
</comment>
<dbReference type="InterPro" id="IPR036366">
    <property type="entry name" value="PGBDSf"/>
</dbReference>
<dbReference type="CDD" id="cd06583">
    <property type="entry name" value="PGRP"/>
    <property type="match status" value="1"/>
</dbReference>
<comment type="similarity">
    <text evidence="2">Belongs to the N-acetylmuramoyl-L-alanine amidase 2 family.</text>
</comment>
<feature type="chain" id="PRO_5045160840" description="N-acetylmuramoyl-L-alanine amidase" evidence="6">
    <location>
        <begin position="31"/>
        <end position="318"/>
    </location>
</feature>
<evidence type="ECO:0000256" key="4">
    <source>
        <dbReference type="ARBA" id="ARBA00022801"/>
    </source>
</evidence>
<keyword evidence="9" id="KW-1185">Reference proteome</keyword>
<dbReference type="InterPro" id="IPR036505">
    <property type="entry name" value="Amidase/PGRP_sf"/>
</dbReference>
<dbReference type="Gene3D" id="1.10.101.10">
    <property type="entry name" value="PGBD-like superfamily/PGBD"/>
    <property type="match status" value="1"/>
</dbReference>
<dbReference type="Gene3D" id="3.40.80.10">
    <property type="entry name" value="Peptidoglycan recognition protein-like"/>
    <property type="match status" value="1"/>
</dbReference>